<evidence type="ECO:0000256" key="2">
    <source>
        <dbReference type="SAM" id="SignalP"/>
    </source>
</evidence>
<dbReference type="KEGG" id="ngr:NAEGRDRAFT_71354"/>
<sequence>MSSSRSLLLTQLVATCCFLLFCYSTTITFANAQDLTGLTKCASYGNHFIQWTISNRADGTPYLRARYIKKGGYNGWAAFGFRYGYAWSQPVADPDNQQQPDKMGEDTNPSTLYMVYRNPQTDAHNFYELMATASDTPSNVAIADYATSNVTVRSSTTTGHIHLYFERDLVVKKGSKNYFNFNATRTDCNLMFATADNAAITSINDFANSQHNSAKILKYNFISETGIDAGSVSRSCADSVYASAMPAYRTPKVIVEPSYGNTKNEAPLSQSIFLVAYILGAMVLGLFAYF</sequence>
<feature type="chain" id="PRO_5003037830" evidence="2">
    <location>
        <begin position="33"/>
        <end position="290"/>
    </location>
</feature>
<dbReference type="VEuPathDB" id="AmoebaDB:NAEGRDRAFT_71354"/>
<evidence type="ECO:0000256" key="1">
    <source>
        <dbReference type="SAM" id="Phobius"/>
    </source>
</evidence>
<dbReference type="Proteomes" id="UP000006671">
    <property type="component" value="Unassembled WGS sequence"/>
</dbReference>
<dbReference type="EMBL" id="GG738890">
    <property type="protein sequence ID" value="EFC40702.1"/>
    <property type="molecule type" value="Genomic_DNA"/>
</dbReference>
<dbReference type="RefSeq" id="XP_002673446.1">
    <property type="nucleotide sequence ID" value="XM_002673400.1"/>
</dbReference>
<dbReference type="AlphaFoldDB" id="D2VQU9"/>
<keyword evidence="1" id="KW-0812">Transmembrane</keyword>
<reference evidence="3 4" key="1">
    <citation type="journal article" date="2010" name="Cell">
        <title>The genome of Naegleria gruberi illuminates early eukaryotic versatility.</title>
        <authorList>
            <person name="Fritz-Laylin L.K."/>
            <person name="Prochnik S.E."/>
            <person name="Ginger M.L."/>
            <person name="Dacks J.B."/>
            <person name="Carpenter M.L."/>
            <person name="Field M.C."/>
            <person name="Kuo A."/>
            <person name="Paredez A."/>
            <person name="Chapman J."/>
            <person name="Pham J."/>
            <person name="Shu S."/>
            <person name="Neupane R."/>
            <person name="Cipriano M."/>
            <person name="Mancuso J."/>
            <person name="Tu H."/>
            <person name="Salamov A."/>
            <person name="Lindquist E."/>
            <person name="Shapiro H."/>
            <person name="Lucas S."/>
            <person name="Grigoriev I.V."/>
            <person name="Cande W.Z."/>
            <person name="Fulton C."/>
            <person name="Rokhsar D.S."/>
            <person name="Dawson S.C."/>
        </authorList>
    </citation>
    <scope>NUCLEOTIDE SEQUENCE [LARGE SCALE GENOMIC DNA]</scope>
    <source>
        <strain evidence="3 4">NEG-M</strain>
    </source>
</reference>
<dbReference type="GeneID" id="8864449"/>
<feature type="transmembrane region" description="Helical" evidence="1">
    <location>
        <begin position="271"/>
        <end position="289"/>
    </location>
</feature>
<keyword evidence="1" id="KW-0472">Membrane</keyword>
<dbReference type="InParanoid" id="D2VQU9"/>
<proteinExistence type="predicted"/>
<feature type="signal peptide" evidence="2">
    <location>
        <begin position="1"/>
        <end position="32"/>
    </location>
</feature>
<dbReference type="OrthoDB" id="10266596at2759"/>
<keyword evidence="4" id="KW-1185">Reference proteome</keyword>
<name>D2VQU9_NAEGR</name>
<gene>
    <name evidence="3" type="ORF">NAEGRDRAFT_71354</name>
</gene>
<organism evidence="4">
    <name type="scientific">Naegleria gruberi</name>
    <name type="common">Amoeba</name>
    <dbReference type="NCBI Taxonomy" id="5762"/>
    <lineage>
        <taxon>Eukaryota</taxon>
        <taxon>Discoba</taxon>
        <taxon>Heterolobosea</taxon>
        <taxon>Tetramitia</taxon>
        <taxon>Eutetramitia</taxon>
        <taxon>Vahlkampfiidae</taxon>
        <taxon>Naegleria</taxon>
    </lineage>
</organism>
<keyword evidence="2" id="KW-0732">Signal</keyword>
<dbReference type="OMA" id="YLRARYI"/>
<evidence type="ECO:0000313" key="3">
    <source>
        <dbReference type="EMBL" id="EFC40702.1"/>
    </source>
</evidence>
<protein>
    <submittedName>
        <fullName evidence="3">Predicted protein</fullName>
    </submittedName>
</protein>
<evidence type="ECO:0000313" key="4">
    <source>
        <dbReference type="Proteomes" id="UP000006671"/>
    </source>
</evidence>
<keyword evidence="1" id="KW-1133">Transmembrane helix</keyword>
<accession>D2VQU9</accession>